<sequence>MGIPKVLSLMFHGVVDEIPDYATFSGSRTCLLRQTDFESTIRWCVRRHRILRLSELEDFLTSSSTETAVLLTFDDGLASAVDSAAPVLAAYGVSAAVFLTTQWTQLGRTPAIFLLERE</sequence>
<dbReference type="AlphaFoldDB" id="A0A382ZUK0"/>
<feature type="domain" description="NodB homology" evidence="3">
    <location>
        <begin position="67"/>
        <end position="118"/>
    </location>
</feature>
<evidence type="ECO:0000259" key="3">
    <source>
        <dbReference type="PROSITE" id="PS51677"/>
    </source>
</evidence>
<dbReference type="Pfam" id="PF01522">
    <property type="entry name" value="Polysacc_deac_1"/>
    <property type="match status" value="1"/>
</dbReference>
<keyword evidence="2" id="KW-0732">Signal</keyword>
<comment type="subcellular location">
    <subcellularLocation>
        <location evidence="1">Secreted</location>
    </subcellularLocation>
</comment>
<dbReference type="InterPro" id="IPR051398">
    <property type="entry name" value="Polysacch_Deacetylase"/>
</dbReference>
<accession>A0A382ZUK0</accession>
<reference evidence="4" key="1">
    <citation type="submission" date="2018-05" db="EMBL/GenBank/DDBJ databases">
        <authorList>
            <person name="Lanie J.A."/>
            <person name="Ng W.-L."/>
            <person name="Kazmierczak K.M."/>
            <person name="Andrzejewski T.M."/>
            <person name="Davidsen T.M."/>
            <person name="Wayne K.J."/>
            <person name="Tettelin H."/>
            <person name="Glass J.I."/>
            <person name="Rusch D."/>
            <person name="Podicherti R."/>
            <person name="Tsui H.-C.T."/>
            <person name="Winkler M.E."/>
        </authorList>
    </citation>
    <scope>NUCLEOTIDE SEQUENCE</scope>
</reference>
<feature type="non-terminal residue" evidence="4">
    <location>
        <position position="118"/>
    </location>
</feature>
<dbReference type="GO" id="GO:0005576">
    <property type="term" value="C:extracellular region"/>
    <property type="evidence" value="ECO:0007669"/>
    <property type="project" value="UniProtKB-SubCell"/>
</dbReference>
<dbReference type="PANTHER" id="PTHR34216:SF3">
    <property type="entry name" value="POLY-BETA-1,6-N-ACETYL-D-GLUCOSAMINE N-DEACETYLASE"/>
    <property type="match status" value="1"/>
</dbReference>
<dbReference type="SUPFAM" id="SSF88713">
    <property type="entry name" value="Glycoside hydrolase/deacetylase"/>
    <property type="match status" value="1"/>
</dbReference>
<dbReference type="PANTHER" id="PTHR34216">
    <property type="match status" value="1"/>
</dbReference>
<dbReference type="InterPro" id="IPR011330">
    <property type="entry name" value="Glyco_hydro/deAcase_b/a-brl"/>
</dbReference>
<dbReference type="Gene3D" id="3.20.20.370">
    <property type="entry name" value="Glycoside hydrolase/deacetylase"/>
    <property type="match status" value="1"/>
</dbReference>
<dbReference type="EMBL" id="UINC01186732">
    <property type="protein sequence ID" value="SVD99093.1"/>
    <property type="molecule type" value="Genomic_DNA"/>
</dbReference>
<name>A0A382ZUK0_9ZZZZ</name>
<evidence type="ECO:0000256" key="1">
    <source>
        <dbReference type="ARBA" id="ARBA00004613"/>
    </source>
</evidence>
<evidence type="ECO:0000313" key="4">
    <source>
        <dbReference type="EMBL" id="SVD99093.1"/>
    </source>
</evidence>
<dbReference type="GO" id="GO:0005975">
    <property type="term" value="P:carbohydrate metabolic process"/>
    <property type="evidence" value="ECO:0007669"/>
    <property type="project" value="InterPro"/>
</dbReference>
<organism evidence="4">
    <name type="scientific">marine metagenome</name>
    <dbReference type="NCBI Taxonomy" id="408172"/>
    <lineage>
        <taxon>unclassified sequences</taxon>
        <taxon>metagenomes</taxon>
        <taxon>ecological metagenomes</taxon>
    </lineage>
</organism>
<gene>
    <name evidence="4" type="ORF">METZ01_LOCUS451947</name>
</gene>
<dbReference type="InterPro" id="IPR002509">
    <property type="entry name" value="NODB_dom"/>
</dbReference>
<dbReference type="PROSITE" id="PS51677">
    <property type="entry name" value="NODB"/>
    <property type="match status" value="1"/>
</dbReference>
<proteinExistence type="predicted"/>
<dbReference type="GO" id="GO:0016810">
    <property type="term" value="F:hydrolase activity, acting on carbon-nitrogen (but not peptide) bonds"/>
    <property type="evidence" value="ECO:0007669"/>
    <property type="project" value="InterPro"/>
</dbReference>
<evidence type="ECO:0000256" key="2">
    <source>
        <dbReference type="ARBA" id="ARBA00022729"/>
    </source>
</evidence>
<protein>
    <recommendedName>
        <fullName evidence="3">NodB homology domain-containing protein</fullName>
    </recommendedName>
</protein>